<name>A0A165JVI3_9BASI</name>
<dbReference type="Proteomes" id="UP000076842">
    <property type="component" value="Unassembled WGS sequence"/>
</dbReference>
<dbReference type="Pfam" id="PF20153">
    <property type="entry name" value="DUF6535"/>
    <property type="match status" value="1"/>
</dbReference>
<dbReference type="InParanoid" id="A0A165JVI3"/>
<keyword evidence="1" id="KW-1133">Transmembrane helix</keyword>
<gene>
    <name evidence="3" type="ORF">CALCODRAFT_446138</name>
</gene>
<keyword evidence="1" id="KW-0472">Membrane</keyword>
<feature type="domain" description="DUF6535" evidence="2">
    <location>
        <begin position="63"/>
        <end position="241"/>
    </location>
</feature>
<dbReference type="OrthoDB" id="3235960at2759"/>
<evidence type="ECO:0000259" key="2">
    <source>
        <dbReference type="Pfam" id="PF20153"/>
    </source>
</evidence>
<proteinExistence type="predicted"/>
<evidence type="ECO:0000256" key="1">
    <source>
        <dbReference type="SAM" id="Phobius"/>
    </source>
</evidence>
<protein>
    <recommendedName>
        <fullName evidence="2">DUF6535 domain-containing protein</fullName>
    </recommendedName>
</protein>
<feature type="non-terminal residue" evidence="3">
    <location>
        <position position="278"/>
    </location>
</feature>
<feature type="transmembrane region" description="Helical" evidence="1">
    <location>
        <begin position="87"/>
        <end position="110"/>
    </location>
</feature>
<dbReference type="AlphaFoldDB" id="A0A165JVI3"/>
<feature type="transmembrane region" description="Helical" evidence="1">
    <location>
        <begin position="246"/>
        <end position="272"/>
    </location>
</feature>
<evidence type="ECO:0000313" key="3">
    <source>
        <dbReference type="EMBL" id="KZT62327.1"/>
    </source>
</evidence>
<accession>A0A165JVI3</accession>
<dbReference type="EMBL" id="KV423917">
    <property type="protein sequence ID" value="KZT62327.1"/>
    <property type="molecule type" value="Genomic_DNA"/>
</dbReference>
<feature type="transmembrane region" description="Helical" evidence="1">
    <location>
        <begin position="209"/>
        <end position="240"/>
    </location>
</feature>
<organism evidence="3 4">
    <name type="scientific">Calocera cornea HHB12733</name>
    <dbReference type="NCBI Taxonomy" id="1353952"/>
    <lineage>
        <taxon>Eukaryota</taxon>
        <taxon>Fungi</taxon>
        <taxon>Dikarya</taxon>
        <taxon>Basidiomycota</taxon>
        <taxon>Agaricomycotina</taxon>
        <taxon>Dacrymycetes</taxon>
        <taxon>Dacrymycetales</taxon>
        <taxon>Dacrymycetaceae</taxon>
        <taxon>Calocera</taxon>
    </lineage>
</organism>
<evidence type="ECO:0000313" key="4">
    <source>
        <dbReference type="Proteomes" id="UP000076842"/>
    </source>
</evidence>
<feature type="transmembrane region" description="Helical" evidence="1">
    <location>
        <begin position="156"/>
        <end position="178"/>
    </location>
</feature>
<dbReference type="InterPro" id="IPR045338">
    <property type="entry name" value="DUF6535"/>
</dbReference>
<keyword evidence="1" id="KW-0812">Transmembrane</keyword>
<keyword evidence="4" id="KW-1185">Reference proteome</keyword>
<dbReference type="STRING" id="1353952.A0A165JVI3"/>
<reference evidence="3 4" key="1">
    <citation type="journal article" date="2016" name="Mol. Biol. Evol.">
        <title>Comparative Genomics of Early-Diverging Mushroom-Forming Fungi Provides Insights into the Origins of Lignocellulose Decay Capabilities.</title>
        <authorList>
            <person name="Nagy L.G."/>
            <person name="Riley R."/>
            <person name="Tritt A."/>
            <person name="Adam C."/>
            <person name="Daum C."/>
            <person name="Floudas D."/>
            <person name="Sun H."/>
            <person name="Yadav J.S."/>
            <person name="Pangilinan J."/>
            <person name="Larsson K.H."/>
            <person name="Matsuura K."/>
            <person name="Barry K."/>
            <person name="Labutti K."/>
            <person name="Kuo R."/>
            <person name="Ohm R.A."/>
            <person name="Bhattacharya S.S."/>
            <person name="Shirouzu T."/>
            <person name="Yoshinaga Y."/>
            <person name="Martin F.M."/>
            <person name="Grigoriev I.V."/>
            <person name="Hibbett D.S."/>
        </authorList>
    </citation>
    <scope>NUCLEOTIDE SEQUENCE [LARGE SCALE GENOMIC DNA]</scope>
    <source>
        <strain evidence="3 4">HHB12733</strain>
    </source>
</reference>
<sequence>METTTPSSTSVHTTAPILPEVPSQGVHIPNPEERRWWEEPPVERKFVNDIPAFIGKGDNSEVWPLYNRKAKEIHESAIEDWDKNMDVLLVFSALFSAVVTAFLVVSIALLSSNPSQQTVDALTVISAQLAALTAPGSAATPAYQAPDSFVPATSSVVINIFWALSLTVSLFTSVLAMLAKSWLHKYSTGLSSAPAEQARQRYWRYDCLVNWNVPAIVSALPIMLHVAVFIFLIGFMIFLWPSSSALTAIMAIVWVAGGLAYFLLALGPVIWIRCPYAS</sequence>